<evidence type="ECO:0000256" key="2">
    <source>
        <dbReference type="ARBA" id="ARBA00008010"/>
    </source>
</evidence>
<dbReference type="Pfam" id="PF00493">
    <property type="entry name" value="MCM"/>
    <property type="match status" value="1"/>
</dbReference>
<feature type="domain" description="MCM C-terminal AAA(+) ATPase" evidence="18">
    <location>
        <begin position="282"/>
        <end position="485"/>
    </location>
</feature>
<reference evidence="21" key="1">
    <citation type="submission" date="2012-12" db="EMBL/GenBank/DDBJ databases">
        <authorList>
            <person name="Hellsten U."/>
            <person name="Grimwood J."/>
            <person name="Chapman J.A."/>
            <person name="Shapiro H."/>
            <person name="Aerts A."/>
            <person name="Otillar R.P."/>
            <person name="Terry A.Y."/>
            <person name="Boore J.L."/>
            <person name="Simakov O."/>
            <person name="Marletaz F."/>
            <person name="Cho S.-J."/>
            <person name="Edsinger-Gonzales E."/>
            <person name="Havlak P."/>
            <person name="Kuo D.-H."/>
            <person name="Larsson T."/>
            <person name="Lv J."/>
            <person name="Arendt D."/>
            <person name="Savage R."/>
            <person name="Osoegawa K."/>
            <person name="de Jong P."/>
            <person name="Lindberg D.R."/>
            <person name="Seaver E.C."/>
            <person name="Weisblat D.A."/>
            <person name="Putnam N.H."/>
            <person name="Grigoriev I.V."/>
            <person name="Rokhsar D.S."/>
        </authorList>
    </citation>
    <scope>NUCLEOTIDE SEQUENCE</scope>
    <source>
        <strain evidence="21">I ESC-2004</strain>
    </source>
</reference>
<organism evidence="19">
    <name type="scientific">Capitella teleta</name>
    <name type="common">Polychaete worm</name>
    <dbReference type="NCBI Taxonomy" id="283909"/>
    <lineage>
        <taxon>Eukaryota</taxon>
        <taxon>Metazoa</taxon>
        <taxon>Spiralia</taxon>
        <taxon>Lophotrochozoa</taxon>
        <taxon>Annelida</taxon>
        <taxon>Polychaeta</taxon>
        <taxon>Sedentaria</taxon>
        <taxon>Scolecida</taxon>
        <taxon>Capitellidae</taxon>
        <taxon>Capitella</taxon>
    </lineage>
</organism>
<dbReference type="GO" id="GO:0003697">
    <property type="term" value="F:single-stranded DNA binding"/>
    <property type="evidence" value="ECO:0007669"/>
    <property type="project" value="TreeGrafter"/>
</dbReference>
<evidence type="ECO:0000256" key="1">
    <source>
        <dbReference type="ARBA" id="ARBA00004123"/>
    </source>
</evidence>
<dbReference type="HOGENOM" id="CLU_000995_7_2_1"/>
<evidence type="ECO:0000256" key="11">
    <source>
        <dbReference type="ARBA" id="ARBA00023204"/>
    </source>
</evidence>
<gene>
    <name evidence="19" type="ORF">CAPTEDRAFT_228749</name>
</gene>
<reference evidence="19 21" key="2">
    <citation type="journal article" date="2013" name="Nature">
        <title>Insights into bilaterian evolution from three spiralian genomes.</title>
        <authorList>
            <person name="Simakov O."/>
            <person name="Marletaz F."/>
            <person name="Cho S.J."/>
            <person name="Edsinger-Gonzales E."/>
            <person name="Havlak P."/>
            <person name="Hellsten U."/>
            <person name="Kuo D.H."/>
            <person name="Larsson T."/>
            <person name="Lv J."/>
            <person name="Arendt D."/>
            <person name="Savage R."/>
            <person name="Osoegawa K."/>
            <person name="de Jong P."/>
            <person name="Grimwood J."/>
            <person name="Chapman J.A."/>
            <person name="Shapiro H."/>
            <person name="Aerts A."/>
            <person name="Otillar R.P."/>
            <person name="Terry A.Y."/>
            <person name="Boore J.L."/>
            <person name="Grigoriev I.V."/>
            <person name="Lindberg D.R."/>
            <person name="Seaver E.C."/>
            <person name="Weisblat D.A."/>
            <person name="Putnam N.H."/>
            <person name="Rokhsar D.S."/>
        </authorList>
    </citation>
    <scope>NUCLEOTIDE SEQUENCE</scope>
    <source>
        <strain evidence="19 21">I ESC-2004</strain>
    </source>
</reference>
<evidence type="ECO:0000256" key="10">
    <source>
        <dbReference type="ARBA" id="ARBA00023125"/>
    </source>
</evidence>
<evidence type="ECO:0000259" key="18">
    <source>
        <dbReference type="PROSITE" id="PS50051"/>
    </source>
</evidence>
<protein>
    <recommendedName>
        <fullName evidence="13">DNA helicase MCM9</fullName>
        <ecNumber evidence="3">3.6.4.12</ecNumber>
    </recommendedName>
    <alternativeName>
        <fullName evidence="14">Minichromosome maintenance 9</fullName>
    </alternativeName>
</protein>
<comment type="subcellular location">
    <subcellularLocation>
        <location evidence="1">Nucleus</location>
    </subcellularLocation>
</comment>
<dbReference type="STRING" id="283909.R7TAB0"/>
<dbReference type="GO" id="GO:0005524">
    <property type="term" value="F:ATP binding"/>
    <property type="evidence" value="ECO:0007669"/>
    <property type="project" value="UniProtKB-KW"/>
</dbReference>
<keyword evidence="6" id="KW-0227">DNA damage</keyword>
<dbReference type="GO" id="GO:0000724">
    <property type="term" value="P:double-strand break repair via homologous recombination"/>
    <property type="evidence" value="ECO:0007669"/>
    <property type="project" value="TreeGrafter"/>
</dbReference>
<evidence type="ECO:0000256" key="8">
    <source>
        <dbReference type="ARBA" id="ARBA00022806"/>
    </source>
</evidence>
<dbReference type="InterPro" id="IPR012340">
    <property type="entry name" value="NA-bd_OB-fold"/>
</dbReference>
<evidence type="ECO:0000256" key="12">
    <source>
        <dbReference type="ARBA" id="ARBA00023242"/>
    </source>
</evidence>
<dbReference type="InterPro" id="IPR058768">
    <property type="entry name" value="MCM9_N"/>
</dbReference>
<name>R7TAB0_CAPTE</name>
<evidence type="ECO:0000256" key="15">
    <source>
        <dbReference type="ARBA" id="ARBA00047995"/>
    </source>
</evidence>
<dbReference type="PROSITE" id="PS00847">
    <property type="entry name" value="MCM_1"/>
    <property type="match status" value="1"/>
</dbReference>
<dbReference type="PANTHER" id="PTHR11630">
    <property type="entry name" value="DNA REPLICATION LICENSING FACTOR MCM FAMILY MEMBER"/>
    <property type="match status" value="1"/>
</dbReference>
<dbReference type="Gene3D" id="2.40.50.140">
    <property type="entry name" value="Nucleic acid-binding proteins"/>
    <property type="match status" value="1"/>
</dbReference>
<dbReference type="GO" id="GO:0006260">
    <property type="term" value="P:DNA replication"/>
    <property type="evidence" value="ECO:0007669"/>
    <property type="project" value="InterPro"/>
</dbReference>
<evidence type="ECO:0000256" key="9">
    <source>
        <dbReference type="ARBA" id="ARBA00022840"/>
    </source>
</evidence>
<dbReference type="Pfam" id="PF26066">
    <property type="entry name" value="MCM9_N"/>
    <property type="match status" value="1"/>
</dbReference>
<evidence type="ECO:0000256" key="17">
    <source>
        <dbReference type="SAM" id="MobiDB-lite"/>
    </source>
</evidence>
<dbReference type="OMA" id="HYVKQHF"/>
<feature type="compositionally biased region" description="Basic and acidic residues" evidence="17">
    <location>
        <begin position="697"/>
        <end position="708"/>
    </location>
</feature>
<dbReference type="EnsemblMetazoa" id="CapteT228749">
    <property type="protein sequence ID" value="CapteP228749"/>
    <property type="gene ID" value="CapteG228749"/>
</dbReference>
<dbReference type="PANTHER" id="PTHR11630:SF48">
    <property type="entry name" value="DNA HELICASE MCM9"/>
    <property type="match status" value="1"/>
</dbReference>
<dbReference type="SUPFAM" id="SSF50249">
    <property type="entry name" value="Nucleic acid-binding proteins"/>
    <property type="match status" value="1"/>
</dbReference>
<dbReference type="InterPro" id="IPR033762">
    <property type="entry name" value="MCM_OB"/>
</dbReference>
<evidence type="ECO:0000256" key="16">
    <source>
        <dbReference type="RuleBase" id="RU004070"/>
    </source>
</evidence>
<dbReference type="InterPro" id="IPR001208">
    <property type="entry name" value="MCM_dom"/>
</dbReference>
<dbReference type="InterPro" id="IPR003593">
    <property type="entry name" value="AAA+_ATPase"/>
</dbReference>
<dbReference type="SUPFAM" id="SSF52540">
    <property type="entry name" value="P-loop containing nucleoside triphosphate hydrolases"/>
    <property type="match status" value="1"/>
</dbReference>
<accession>R7TAB0</accession>
<dbReference type="Pfam" id="PF17207">
    <property type="entry name" value="MCM_OB"/>
    <property type="match status" value="1"/>
</dbReference>
<dbReference type="PROSITE" id="PS50051">
    <property type="entry name" value="MCM_2"/>
    <property type="match status" value="1"/>
</dbReference>
<evidence type="ECO:0000256" key="13">
    <source>
        <dbReference type="ARBA" id="ARBA00041085"/>
    </source>
</evidence>
<comment type="catalytic activity">
    <reaction evidence="15">
        <text>ATP + H2O = ADP + phosphate + H(+)</text>
        <dbReference type="Rhea" id="RHEA:13065"/>
        <dbReference type="ChEBI" id="CHEBI:15377"/>
        <dbReference type="ChEBI" id="CHEBI:15378"/>
        <dbReference type="ChEBI" id="CHEBI:30616"/>
        <dbReference type="ChEBI" id="CHEBI:43474"/>
        <dbReference type="ChEBI" id="CHEBI:456216"/>
        <dbReference type="EC" id="3.6.4.12"/>
    </reaction>
</comment>
<keyword evidence="9 16" id="KW-0067">ATP-binding</keyword>
<sequence>MDLLDILQQPDPTEHYSLTINLLSVMASDMEAADRILSQSEQSLSTFDAALCRAQKVILDSLPPADKTDLVLKPHVHARVTGLPVCPELTRDTLPRNSDIGSFLSVTGTVIRTSTVKMLEMEKDFMCIQCKGVFSVKADFEQFFSVCRPSVCPNDECGNRQNFAPVAERGSSPSSCRNYQELKVQEQVQRLAVGSIPRSMWVSLQDDLVDSCKPGDDVTISGIVLRRWRTLFPDSRCDAELVLRANHIHVTNDDHTGGLLTQEVKQEFASFWQQHQLRPMAGRNLILASLCPQVYGLYVVKLAVALVLTGGVQRVDESGTKVRGESHLLLVGDPGTGKSQFLKYAAKVTPRSVLTTGIGSTSAGLTVAAVKDSGEWQLEAGALVLSDGGICCIDEFNSIRESDKTSIHEAMEQQTISVAKAGLVCKLNTRCSILAATNPKGPFDPEQSISVNACIGSPLLSRFDVVLVLLDQQNADWDRVVSSYILEGKHPAGEGSQSALWSMEKMQSYLCLIRTLNPLLSPHASEVLGTYYRTQRQSDGRNAARTTMRLLESSIRLSQAHARLMMQGEVTVQDAVVAVSLIESSMQSAALLGGVNVLHSSFPEDADAEYRHQADLILKQLGLNEIREMEMKRLDALDREHSIRHPSQCVGSEVAFHDHSVMDVMNPESDDLSLNPQPLTQDESLSGGVTQTPIVKEQIKQTLREQKSTAHSKLSQAESNSETLNTQMSHSALSQGSLGSQGSAGKPSTSERCFASIPADDSRSVLADVIDVAPVKKRLTTSQLSSKFNFKKNINKLKNCENHDTSKRSSIDESKSVLTLKEQKTCLEGSQPH</sequence>
<dbReference type="Gene3D" id="3.40.50.300">
    <property type="entry name" value="P-loop containing nucleotide triphosphate hydrolases"/>
    <property type="match status" value="1"/>
</dbReference>
<dbReference type="AlphaFoldDB" id="R7TAB0"/>
<dbReference type="Proteomes" id="UP000014760">
    <property type="component" value="Unassembled WGS sequence"/>
</dbReference>
<keyword evidence="5 16" id="KW-0547">Nucleotide-binding</keyword>
<dbReference type="GO" id="GO:0005634">
    <property type="term" value="C:nucleus"/>
    <property type="evidence" value="ECO:0007669"/>
    <property type="project" value="UniProtKB-SubCell"/>
</dbReference>
<dbReference type="GO" id="GO:0017116">
    <property type="term" value="F:single-stranded DNA helicase activity"/>
    <property type="evidence" value="ECO:0007669"/>
    <property type="project" value="TreeGrafter"/>
</dbReference>
<dbReference type="SMART" id="SM00382">
    <property type="entry name" value="AAA"/>
    <property type="match status" value="1"/>
</dbReference>
<evidence type="ECO:0000256" key="4">
    <source>
        <dbReference type="ARBA" id="ARBA00022705"/>
    </source>
</evidence>
<dbReference type="FunFam" id="3.40.50.300:FF:000671">
    <property type="entry name" value="DNA helicase MCM9 isoform X1"/>
    <property type="match status" value="1"/>
</dbReference>
<evidence type="ECO:0000256" key="3">
    <source>
        <dbReference type="ARBA" id="ARBA00012551"/>
    </source>
</evidence>
<keyword evidence="10 16" id="KW-0238">DNA-binding</keyword>
<dbReference type="EMBL" id="AMQN01014366">
    <property type="status" value="NOT_ANNOTATED_CDS"/>
    <property type="molecule type" value="Genomic_DNA"/>
</dbReference>
<dbReference type="EC" id="3.6.4.12" evidence="3"/>
<keyword evidence="8" id="KW-0347">Helicase</keyword>
<feature type="region of interest" description="Disordered" evidence="17">
    <location>
        <begin position="665"/>
        <end position="754"/>
    </location>
</feature>
<evidence type="ECO:0000256" key="14">
    <source>
        <dbReference type="ARBA" id="ARBA00042301"/>
    </source>
</evidence>
<dbReference type="EMBL" id="KB310916">
    <property type="protein sequence ID" value="ELT90422.1"/>
    <property type="molecule type" value="Genomic_DNA"/>
</dbReference>
<comment type="similarity">
    <text evidence="2 16">Belongs to the MCM family.</text>
</comment>
<dbReference type="InterPro" id="IPR031327">
    <property type="entry name" value="MCM"/>
</dbReference>
<proteinExistence type="inferred from homology"/>
<dbReference type="GO" id="GO:0042555">
    <property type="term" value="C:MCM complex"/>
    <property type="evidence" value="ECO:0007669"/>
    <property type="project" value="TreeGrafter"/>
</dbReference>
<keyword evidence="7" id="KW-0378">Hydrolase</keyword>
<feature type="compositionally biased region" description="Polar residues" evidence="17">
    <location>
        <begin position="709"/>
        <end position="730"/>
    </location>
</feature>
<dbReference type="GO" id="GO:0016787">
    <property type="term" value="F:hydrolase activity"/>
    <property type="evidence" value="ECO:0007669"/>
    <property type="project" value="UniProtKB-KW"/>
</dbReference>
<evidence type="ECO:0000256" key="7">
    <source>
        <dbReference type="ARBA" id="ARBA00022801"/>
    </source>
</evidence>
<dbReference type="OrthoDB" id="271325at2759"/>
<feature type="compositionally biased region" description="Low complexity" evidence="17">
    <location>
        <begin position="731"/>
        <end position="745"/>
    </location>
</feature>
<evidence type="ECO:0000313" key="19">
    <source>
        <dbReference type="EMBL" id="ELT90422.1"/>
    </source>
</evidence>
<evidence type="ECO:0000313" key="21">
    <source>
        <dbReference type="Proteomes" id="UP000014760"/>
    </source>
</evidence>
<dbReference type="CDD" id="cd17760">
    <property type="entry name" value="MCM9"/>
    <property type="match status" value="1"/>
</dbReference>
<keyword evidence="11" id="KW-0234">DNA repair</keyword>
<evidence type="ECO:0000313" key="20">
    <source>
        <dbReference type="EnsemblMetazoa" id="CapteP228749"/>
    </source>
</evidence>
<keyword evidence="21" id="KW-1185">Reference proteome</keyword>
<dbReference type="InterPro" id="IPR041562">
    <property type="entry name" value="MCM_lid"/>
</dbReference>
<keyword evidence="12" id="KW-0539">Nucleus</keyword>
<reference evidence="20" key="3">
    <citation type="submission" date="2015-06" db="UniProtKB">
        <authorList>
            <consortium name="EnsemblMetazoa"/>
        </authorList>
    </citation>
    <scope>IDENTIFICATION</scope>
</reference>
<dbReference type="PRINTS" id="PR01657">
    <property type="entry name" value="MCMFAMILY"/>
</dbReference>
<feature type="compositionally biased region" description="Polar residues" evidence="17">
    <location>
        <begin position="672"/>
        <end position="693"/>
    </location>
</feature>
<dbReference type="InterPro" id="IPR018525">
    <property type="entry name" value="MCM_CS"/>
</dbReference>
<evidence type="ECO:0000256" key="5">
    <source>
        <dbReference type="ARBA" id="ARBA00022741"/>
    </source>
</evidence>
<dbReference type="EMBL" id="AMQN01014365">
    <property type="status" value="NOT_ANNOTATED_CDS"/>
    <property type="molecule type" value="Genomic_DNA"/>
</dbReference>
<dbReference type="SMART" id="SM00350">
    <property type="entry name" value="MCM"/>
    <property type="match status" value="1"/>
</dbReference>
<dbReference type="InterPro" id="IPR027417">
    <property type="entry name" value="P-loop_NTPase"/>
</dbReference>
<evidence type="ECO:0000256" key="6">
    <source>
        <dbReference type="ARBA" id="ARBA00022763"/>
    </source>
</evidence>
<dbReference type="Pfam" id="PF17855">
    <property type="entry name" value="MCM_lid"/>
    <property type="match status" value="1"/>
</dbReference>
<keyword evidence="4" id="KW-0235">DNA replication</keyword>